<reference evidence="1" key="1">
    <citation type="submission" date="2021-06" db="EMBL/GenBank/DDBJ databases">
        <authorList>
            <person name="Kallberg Y."/>
            <person name="Tangrot J."/>
            <person name="Rosling A."/>
        </authorList>
    </citation>
    <scope>NUCLEOTIDE SEQUENCE</scope>
    <source>
        <strain evidence="1">CL356</strain>
    </source>
</reference>
<evidence type="ECO:0000313" key="1">
    <source>
        <dbReference type="EMBL" id="CAG8682224.1"/>
    </source>
</evidence>
<sequence>MAIQAEYATQSHLIPQAASIVGLAGAIFINSLDHDLSTLPSSIALTPDQMAHIRDSVQYVWAEEMSQALTNEQRTQIVEIFVDSCAFGAELEREEEGTRNLVLAGSSATRQELSGRGELWWREVAGPLKPTG</sequence>
<comment type="caution">
    <text evidence="1">The sequence shown here is derived from an EMBL/GenBank/DDBJ whole genome shotgun (WGS) entry which is preliminary data.</text>
</comment>
<dbReference type="EMBL" id="CAJVPT010027113">
    <property type="protein sequence ID" value="CAG8682224.1"/>
    <property type="molecule type" value="Genomic_DNA"/>
</dbReference>
<organism evidence="1 2">
    <name type="scientific">Acaulospora colombiana</name>
    <dbReference type="NCBI Taxonomy" id="27376"/>
    <lineage>
        <taxon>Eukaryota</taxon>
        <taxon>Fungi</taxon>
        <taxon>Fungi incertae sedis</taxon>
        <taxon>Mucoromycota</taxon>
        <taxon>Glomeromycotina</taxon>
        <taxon>Glomeromycetes</taxon>
        <taxon>Diversisporales</taxon>
        <taxon>Acaulosporaceae</taxon>
        <taxon>Acaulospora</taxon>
    </lineage>
</organism>
<name>A0ACA9NY41_9GLOM</name>
<gene>
    <name evidence="1" type="ORF">ACOLOM_LOCUS9391</name>
</gene>
<accession>A0ACA9NY41</accession>
<proteinExistence type="predicted"/>
<protein>
    <submittedName>
        <fullName evidence="1">6263_t:CDS:1</fullName>
    </submittedName>
</protein>
<keyword evidence="2" id="KW-1185">Reference proteome</keyword>
<evidence type="ECO:0000313" key="2">
    <source>
        <dbReference type="Proteomes" id="UP000789525"/>
    </source>
</evidence>
<dbReference type="Proteomes" id="UP000789525">
    <property type="component" value="Unassembled WGS sequence"/>
</dbReference>